<proteinExistence type="predicted"/>
<evidence type="ECO:0000313" key="2">
    <source>
        <dbReference type="EMBL" id="EPX86919.1"/>
    </source>
</evidence>
<dbReference type="HOGENOM" id="CLU_3276397_0_0_5"/>
<reference evidence="3" key="1">
    <citation type="journal article" date="2014" name="Stand. Genomic Sci.">
        <title>Genome sequence of the exopolysaccharide-producing Salipiger mucosus type strain (DSM 16094(T)), a moderately halophilic member of the Roseobacter clade.</title>
        <authorList>
            <person name="Riedel T."/>
            <person name="Spring S."/>
            <person name="Fiebig A."/>
            <person name="Petersen J."/>
            <person name="Kyrpides N.C."/>
            <person name="Goker M."/>
            <person name="Klenk H.P."/>
        </authorList>
    </citation>
    <scope>NUCLEOTIDE SEQUENCE [LARGE SCALE GENOMIC DNA]</scope>
    <source>
        <strain evidence="3">DSM 16094</strain>
    </source>
</reference>
<name>S9SKL1_9RHOB</name>
<accession>S9SKL1</accession>
<dbReference type="AlphaFoldDB" id="S9SKL1"/>
<keyword evidence="3" id="KW-1185">Reference proteome</keyword>
<feature type="region of interest" description="Disordered" evidence="1">
    <location>
        <begin position="1"/>
        <end position="41"/>
    </location>
</feature>
<sequence length="41" mass="4406">MGTMKPGLQQIPDRGAKRGEAGCHVAAPFSDPDGDRPRTRK</sequence>
<organism evidence="2 3">
    <name type="scientific">Salipiger mucosus DSM 16094</name>
    <dbReference type="NCBI Taxonomy" id="1123237"/>
    <lineage>
        <taxon>Bacteria</taxon>
        <taxon>Pseudomonadati</taxon>
        <taxon>Pseudomonadota</taxon>
        <taxon>Alphaproteobacteria</taxon>
        <taxon>Rhodobacterales</taxon>
        <taxon>Roseobacteraceae</taxon>
        <taxon>Salipiger</taxon>
    </lineage>
</organism>
<evidence type="ECO:0000256" key="1">
    <source>
        <dbReference type="SAM" id="MobiDB-lite"/>
    </source>
</evidence>
<comment type="caution">
    <text evidence="2">The sequence shown here is derived from an EMBL/GenBank/DDBJ whole genome shotgun (WGS) entry which is preliminary data.</text>
</comment>
<dbReference type="Proteomes" id="UP000015347">
    <property type="component" value="Unassembled WGS sequence"/>
</dbReference>
<protein>
    <submittedName>
        <fullName evidence="2">Uncharacterized protein</fullName>
    </submittedName>
</protein>
<evidence type="ECO:0000313" key="3">
    <source>
        <dbReference type="Proteomes" id="UP000015347"/>
    </source>
</evidence>
<dbReference type="EMBL" id="APVH01000003">
    <property type="protein sequence ID" value="EPX86919.1"/>
    <property type="molecule type" value="Genomic_DNA"/>
</dbReference>
<gene>
    <name evidence="2" type="ORF">Salmuc_01570</name>
</gene>